<feature type="domain" description="Aminoglycoside phosphotransferase" evidence="1">
    <location>
        <begin position="29"/>
        <end position="253"/>
    </location>
</feature>
<keyword evidence="3" id="KW-1185">Reference proteome</keyword>
<dbReference type="InterPro" id="IPR002575">
    <property type="entry name" value="Aminoglycoside_PTrfase"/>
</dbReference>
<dbReference type="Gene3D" id="3.30.200.20">
    <property type="entry name" value="Phosphorylase Kinase, domain 1"/>
    <property type="match status" value="1"/>
</dbReference>
<name>A0ABT4GJB5_9BACL</name>
<comment type="caution">
    <text evidence="2">The sequence shown here is derived from an EMBL/GenBank/DDBJ whole genome shotgun (WGS) entry which is preliminary data.</text>
</comment>
<dbReference type="PANTHER" id="PTHR39179">
    <property type="entry name" value="SPORE COAT PROTEIN I"/>
    <property type="match status" value="1"/>
</dbReference>
<evidence type="ECO:0000259" key="1">
    <source>
        <dbReference type="Pfam" id="PF01636"/>
    </source>
</evidence>
<accession>A0ABT4GJB5</accession>
<reference evidence="2 3" key="1">
    <citation type="submission" date="2022-05" db="EMBL/GenBank/DDBJ databases">
        <title>Genome Sequencing of Bee-Associated Microbes.</title>
        <authorList>
            <person name="Dunlap C."/>
        </authorList>
    </citation>
    <scope>NUCLEOTIDE SEQUENCE [LARGE SCALE GENOMIC DNA]</scope>
    <source>
        <strain evidence="2 3">NRRL B-14421</strain>
    </source>
</reference>
<dbReference type="RefSeq" id="WP_268617290.1">
    <property type="nucleotide sequence ID" value="NZ_JAMDMX010000090.1"/>
</dbReference>
<evidence type="ECO:0000313" key="3">
    <source>
        <dbReference type="Proteomes" id="UP001527099"/>
    </source>
</evidence>
<gene>
    <name evidence="2" type="ORF">M5X19_24995</name>
</gene>
<dbReference type="InterPro" id="IPR047175">
    <property type="entry name" value="CotS-like"/>
</dbReference>
<sequence>MISQQVNLLAQSFKVKIKHMRIVKSGVYRLISTDGKQHCLKKMSYTLRRLRWMDQVLRRIRRQGFTNIAWRNPFEQSGRHLYAIRPRGGTPYILTPWINGRSPSPTSQKDIKVCAATLARFHLAGRKALLPRSGALNMLRKWPSLLQAREALLKKQINKAKRNGHGSPMDRLLQLHGDSLLQRSQEALRILRRSNYKAMCKEAVDSGALCHGDSGPKNFVLTPSGTYMIDFETLRFDLRAYDLFRMIRLSCKNKGWKLSTARSVLDGYQSVSKLERSDIELIKVWLQFPNKAFKLLSRYDRSKAEGKRKIEKSLEKVIADERHIISFLHKLSQYV</sequence>
<dbReference type="Proteomes" id="UP001527099">
    <property type="component" value="Unassembled WGS sequence"/>
</dbReference>
<organism evidence="2 3">
    <name type="scientific">Paenibacillus alginolyticus</name>
    <dbReference type="NCBI Taxonomy" id="59839"/>
    <lineage>
        <taxon>Bacteria</taxon>
        <taxon>Bacillati</taxon>
        <taxon>Bacillota</taxon>
        <taxon>Bacilli</taxon>
        <taxon>Bacillales</taxon>
        <taxon>Paenibacillaceae</taxon>
        <taxon>Paenibacillus</taxon>
    </lineage>
</organism>
<evidence type="ECO:0000313" key="2">
    <source>
        <dbReference type="EMBL" id="MCY9696129.1"/>
    </source>
</evidence>
<proteinExistence type="predicted"/>
<dbReference type="PANTHER" id="PTHR39179:SF3">
    <property type="entry name" value="COTS-RELATED PROTEIN"/>
    <property type="match status" value="1"/>
</dbReference>
<dbReference type="Pfam" id="PF01636">
    <property type="entry name" value="APH"/>
    <property type="match status" value="1"/>
</dbReference>
<dbReference type="Gene3D" id="3.90.1200.10">
    <property type="match status" value="1"/>
</dbReference>
<dbReference type="SUPFAM" id="SSF56112">
    <property type="entry name" value="Protein kinase-like (PK-like)"/>
    <property type="match status" value="1"/>
</dbReference>
<dbReference type="EMBL" id="JAMDMX010000090">
    <property type="protein sequence ID" value="MCY9696129.1"/>
    <property type="molecule type" value="Genomic_DNA"/>
</dbReference>
<protein>
    <submittedName>
        <fullName evidence="2">Phosphotransferase</fullName>
    </submittedName>
</protein>
<dbReference type="InterPro" id="IPR011009">
    <property type="entry name" value="Kinase-like_dom_sf"/>
</dbReference>